<accession>A0A8J3Q6N9</accession>
<feature type="region of interest" description="Disordered" evidence="1">
    <location>
        <begin position="180"/>
        <end position="202"/>
    </location>
</feature>
<dbReference type="InterPro" id="IPR012312">
    <property type="entry name" value="Hemerythrin-like"/>
</dbReference>
<evidence type="ECO:0000259" key="2">
    <source>
        <dbReference type="Pfam" id="PF01814"/>
    </source>
</evidence>
<comment type="caution">
    <text evidence="3">The sequence shown here is derived from an EMBL/GenBank/DDBJ whole genome shotgun (WGS) entry which is preliminary data.</text>
</comment>
<dbReference type="PANTHER" id="PTHR35585">
    <property type="entry name" value="HHE DOMAIN PROTEIN (AFU_ORTHOLOGUE AFUA_4G00730)"/>
    <property type="match status" value="1"/>
</dbReference>
<dbReference type="RefSeq" id="WP_239123839.1">
    <property type="nucleotide sequence ID" value="NZ_BONY01000016.1"/>
</dbReference>
<dbReference type="Proteomes" id="UP000612899">
    <property type="component" value="Unassembled WGS sequence"/>
</dbReference>
<organism evidence="3 4">
    <name type="scientific">Rhizocola hellebori</name>
    <dbReference type="NCBI Taxonomy" id="1392758"/>
    <lineage>
        <taxon>Bacteria</taxon>
        <taxon>Bacillati</taxon>
        <taxon>Actinomycetota</taxon>
        <taxon>Actinomycetes</taxon>
        <taxon>Micromonosporales</taxon>
        <taxon>Micromonosporaceae</taxon>
        <taxon>Rhizocola</taxon>
    </lineage>
</organism>
<feature type="domain" description="Hemerythrin-like" evidence="2">
    <location>
        <begin position="45"/>
        <end position="160"/>
    </location>
</feature>
<evidence type="ECO:0000256" key="1">
    <source>
        <dbReference type="SAM" id="MobiDB-lite"/>
    </source>
</evidence>
<keyword evidence="4" id="KW-1185">Reference proteome</keyword>
<name>A0A8J3Q6N9_9ACTN</name>
<reference evidence="3" key="1">
    <citation type="submission" date="2021-01" db="EMBL/GenBank/DDBJ databases">
        <title>Whole genome shotgun sequence of Rhizocola hellebori NBRC 109834.</title>
        <authorList>
            <person name="Komaki H."/>
            <person name="Tamura T."/>
        </authorList>
    </citation>
    <scope>NUCLEOTIDE SEQUENCE</scope>
    <source>
        <strain evidence="3">NBRC 109834</strain>
    </source>
</reference>
<evidence type="ECO:0000313" key="3">
    <source>
        <dbReference type="EMBL" id="GIH05043.1"/>
    </source>
</evidence>
<dbReference type="AlphaFoldDB" id="A0A8J3Q6N9"/>
<dbReference type="Pfam" id="PF01814">
    <property type="entry name" value="Hemerythrin"/>
    <property type="match status" value="1"/>
</dbReference>
<dbReference type="PANTHER" id="PTHR35585:SF1">
    <property type="entry name" value="HHE DOMAIN PROTEIN (AFU_ORTHOLOGUE AFUA_4G00730)"/>
    <property type="match status" value="1"/>
</dbReference>
<dbReference type="EMBL" id="BONY01000016">
    <property type="protein sequence ID" value="GIH05043.1"/>
    <property type="molecule type" value="Genomic_DNA"/>
</dbReference>
<protein>
    <submittedName>
        <fullName evidence="3">Hemerythrin</fullName>
    </submittedName>
</protein>
<sequence length="228" mass="25080">MSFDLGCFGRDGHGYLEPMIPSLPPLPPLPGENDELNYRPGGRSIIAVLADEHQQLTELAAELARSSEPTQELADVVTAAVSRHLSSEEQYLYPTVKALLPDGQQLSEREIERDTQILKQLALLETLPRDSTAFTELASAIDTDLHHHREACAADIFPLLRDLASEAELIRLGNRIEVAQEAAPTRPHPDSPMSPPWNKITDPALGIVDKIRDVVSGRTTYPEDLPGK</sequence>
<gene>
    <name evidence="3" type="ORF">Rhe02_31100</name>
</gene>
<evidence type="ECO:0000313" key="4">
    <source>
        <dbReference type="Proteomes" id="UP000612899"/>
    </source>
</evidence>
<proteinExistence type="predicted"/>